<organism evidence="7 8">
    <name type="scientific">Pseudoxanthomonas broegbernensis</name>
    <dbReference type="NCBI Taxonomy" id="83619"/>
    <lineage>
        <taxon>Bacteria</taxon>
        <taxon>Pseudomonadati</taxon>
        <taxon>Pseudomonadota</taxon>
        <taxon>Gammaproteobacteria</taxon>
        <taxon>Lysobacterales</taxon>
        <taxon>Lysobacteraceae</taxon>
        <taxon>Pseudoxanthomonas</taxon>
    </lineage>
</organism>
<dbReference type="InterPro" id="IPR011047">
    <property type="entry name" value="Quinoprotein_ADH-like_sf"/>
</dbReference>
<keyword evidence="5" id="KW-1133">Transmembrane helix</keyword>
<comment type="cofactor">
    <cofactor evidence="1">
        <name>pyrroloquinoline quinone</name>
        <dbReference type="ChEBI" id="CHEBI:58442"/>
    </cofactor>
</comment>
<dbReference type="GO" id="GO:0016020">
    <property type="term" value="C:membrane"/>
    <property type="evidence" value="ECO:0007669"/>
    <property type="project" value="InterPro"/>
</dbReference>
<evidence type="ECO:0000256" key="3">
    <source>
        <dbReference type="ARBA" id="ARBA00023002"/>
    </source>
</evidence>
<dbReference type="PANTHER" id="PTHR32303:SF4">
    <property type="entry name" value="QUINOPROTEIN GLUCOSE DEHYDROGENASE"/>
    <property type="match status" value="1"/>
</dbReference>
<protein>
    <submittedName>
        <fullName evidence="7">Membrane-bound PQQ-dependent dehydrogenase, glucose/quinate/shikimate family</fullName>
    </submittedName>
</protein>
<dbReference type="InterPro" id="IPR002372">
    <property type="entry name" value="PQQ_rpt_dom"/>
</dbReference>
<evidence type="ECO:0000313" key="7">
    <source>
        <dbReference type="EMBL" id="KAF1686879.1"/>
    </source>
</evidence>
<dbReference type="PANTHER" id="PTHR32303">
    <property type="entry name" value="QUINOPROTEIN ALCOHOL DEHYDROGENASE (CYTOCHROME C)"/>
    <property type="match status" value="1"/>
</dbReference>
<feature type="compositionally biased region" description="Basic and acidic residues" evidence="4">
    <location>
        <begin position="635"/>
        <end position="644"/>
    </location>
</feature>
<sequence length="811" mass="86810">MNRPVTVTAPNPGWMVRGFAALLVLVGLPMAAGGLWLLFLGGSWYYALAGAGLLAAAALLWRGRHLGAWTFWIVLAGTVAWTAWESGLDYWRWVPRLGLMVALGLVLALLLPRLDRPPRRRAVPVLAGSLAAVFVAAFALAFLPHGARQPGQVPAPGGLAQVPAAPGAQPKDAPAPGDWAAWGRDNAGTRFSPLAQITADNVGDLRRAWVFRTGDIPERNWGAETTPLKVGDRLYLCTARSQVIALDAATGEEQWRFDPGVDDASIPYTAACRGVAYYEVPAADTAASAAPACRRRIVSGTLDARLLALDADTGLPCADFGDNGQVDITVGMGDTPPGYVSITSAPTIVRGVVVTGHQVLDGQMRWAPSGVIQGYDAVTGRLRWAWDMLHPERDGAPPGPGEEYARGTPNMWTTAAGDEALGLVYLPMGNSAADYWSGLRTDIENAYSSALVALDVDTGRPRWHFQTVRMDVWDYDLGSQPTLVDLPTANGSVPAVILPSKQGDIYVLDRRTGRSLFEVEERPAPTGGVEPERRARTQPHSLYATLAQPELTERDMWGLTPLDQLACRINFRRASYKGLYTPPTADRHFIEYTGYNGGSDWGSVAVDPSRGVIVANYNDMPNYNILVPREEADRRGWAPREEARGGSLSETSAEGAGDPQAGTPYAIDVNAGWRMPVTGLLCKEPPYGGIRAIELTTGRTLWDRPFGEARANGPFGIRSGLPLDIGTPNNGGPAVTAGGLVFIAAATDGLVRAIDIRTGKTVWKDVLPAGGQATPMVYEAGGRQYVAIVAGGHHFMETPVGDYVIAYALPR</sequence>
<dbReference type="Pfam" id="PF01011">
    <property type="entry name" value="PQQ"/>
    <property type="match status" value="1"/>
</dbReference>
<evidence type="ECO:0000256" key="5">
    <source>
        <dbReference type="SAM" id="Phobius"/>
    </source>
</evidence>
<gene>
    <name evidence="7" type="ORF">B1992_05660</name>
</gene>
<evidence type="ECO:0000259" key="6">
    <source>
        <dbReference type="Pfam" id="PF01011"/>
    </source>
</evidence>
<keyword evidence="3" id="KW-0560">Oxidoreductase</keyword>
<reference evidence="7 8" key="1">
    <citation type="submission" date="2017-10" db="EMBL/GenBank/DDBJ databases">
        <title>Whole genome sequencing of Pseudoxanthomonas broegbernensis DSM 12573(T).</title>
        <authorList>
            <person name="Kumar S."/>
            <person name="Bansal K."/>
            <person name="Kaur A."/>
            <person name="Patil P."/>
            <person name="Sharma S."/>
            <person name="Patil P.B."/>
        </authorList>
    </citation>
    <scope>NUCLEOTIDE SEQUENCE [LARGE SCALE GENOMIC DNA]</scope>
    <source>
        <strain evidence="7 8">DSM 12573</strain>
    </source>
</reference>
<dbReference type="SMART" id="SM00564">
    <property type="entry name" value="PQQ"/>
    <property type="match status" value="4"/>
</dbReference>
<comment type="similarity">
    <text evidence="2">Belongs to the bacterial PQQ dehydrogenase family.</text>
</comment>
<accession>A0A7V8GN96</accession>
<evidence type="ECO:0000256" key="2">
    <source>
        <dbReference type="ARBA" id="ARBA00008156"/>
    </source>
</evidence>
<keyword evidence="5" id="KW-0812">Transmembrane</keyword>
<feature type="transmembrane region" description="Helical" evidence="5">
    <location>
        <begin position="90"/>
        <end position="111"/>
    </location>
</feature>
<feature type="region of interest" description="Disordered" evidence="4">
    <location>
        <begin position="153"/>
        <end position="178"/>
    </location>
</feature>
<dbReference type="SUPFAM" id="SSF50998">
    <property type="entry name" value="Quinoprotein alcohol dehydrogenase-like"/>
    <property type="match status" value="1"/>
</dbReference>
<feature type="transmembrane region" description="Helical" evidence="5">
    <location>
        <begin position="20"/>
        <end position="38"/>
    </location>
</feature>
<keyword evidence="5" id="KW-0472">Membrane</keyword>
<feature type="domain" description="Pyrrolo-quinoline quinone repeat" evidence="6">
    <location>
        <begin position="179"/>
        <end position="786"/>
    </location>
</feature>
<dbReference type="GO" id="GO:0048038">
    <property type="term" value="F:quinone binding"/>
    <property type="evidence" value="ECO:0007669"/>
    <property type="project" value="InterPro"/>
</dbReference>
<dbReference type="InterPro" id="IPR018391">
    <property type="entry name" value="PQQ_b-propeller_rpt"/>
</dbReference>
<evidence type="ECO:0000256" key="4">
    <source>
        <dbReference type="SAM" id="MobiDB-lite"/>
    </source>
</evidence>
<keyword evidence="8" id="KW-1185">Reference proteome</keyword>
<dbReference type="NCBIfam" id="TIGR03074">
    <property type="entry name" value="PQQ_membr_DH"/>
    <property type="match status" value="1"/>
</dbReference>
<feature type="transmembrane region" description="Helical" evidence="5">
    <location>
        <begin position="123"/>
        <end position="143"/>
    </location>
</feature>
<proteinExistence type="inferred from homology"/>
<dbReference type="Gene3D" id="2.140.10.10">
    <property type="entry name" value="Quinoprotein alcohol dehydrogenase-like superfamily"/>
    <property type="match status" value="2"/>
</dbReference>
<dbReference type="Proteomes" id="UP000462066">
    <property type="component" value="Unassembled WGS sequence"/>
</dbReference>
<dbReference type="AlphaFoldDB" id="A0A7V8GN96"/>
<feature type="transmembrane region" description="Helical" evidence="5">
    <location>
        <begin position="66"/>
        <end position="84"/>
    </location>
</feature>
<feature type="transmembrane region" description="Helical" evidence="5">
    <location>
        <begin position="44"/>
        <end position="61"/>
    </location>
</feature>
<evidence type="ECO:0000256" key="1">
    <source>
        <dbReference type="ARBA" id="ARBA00001931"/>
    </source>
</evidence>
<dbReference type="GO" id="GO:0008876">
    <property type="term" value="F:quinoprotein glucose dehydrogenase activity"/>
    <property type="evidence" value="ECO:0007669"/>
    <property type="project" value="TreeGrafter"/>
</dbReference>
<evidence type="ECO:0000313" key="8">
    <source>
        <dbReference type="Proteomes" id="UP000462066"/>
    </source>
</evidence>
<dbReference type="CDD" id="cd10280">
    <property type="entry name" value="PQQ_mGDH"/>
    <property type="match status" value="1"/>
</dbReference>
<dbReference type="EMBL" id="MWIP01000004">
    <property type="protein sequence ID" value="KAF1686879.1"/>
    <property type="molecule type" value="Genomic_DNA"/>
</dbReference>
<name>A0A7V8GN96_9GAMM</name>
<dbReference type="InterPro" id="IPR017511">
    <property type="entry name" value="PQQ_mDH"/>
</dbReference>
<comment type="caution">
    <text evidence="7">The sequence shown here is derived from an EMBL/GenBank/DDBJ whole genome shotgun (WGS) entry which is preliminary data.</text>
</comment>
<feature type="region of interest" description="Disordered" evidence="4">
    <location>
        <begin position="635"/>
        <end position="662"/>
    </location>
</feature>